<feature type="binding site" evidence="11">
    <location>
        <position position="182"/>
    </location>
    <ligand>
        <name>substrate</name>
    </ligand>
</feature>
<dbReference type="Proteomes" id="UP000014227">
    <property type="component" value="Chromosome I"/>
</dbReference>
<dbReference type="InterPro" id="IPR013785">
    <property type="entry name" value="Aldolase_TIM"/>
</dbReference>
<feature type="binding site" evidence="11">
    <location>
        <begin position="111"/>
        <end position="115"/>
    </location>
    <ligand>
        <name>substrate</name>
    </ligand>
</feature>
<dbReference type="PROSITE" id="PS00911">
    <property type="entry name" value="DHODEHASE_1"/>
    <property type="match status" value="1"/>
</dbReference>
<evidence type="ECO:0000256" key="6">
    <source>
        <dbReference type="ARBA" id="ARBA00022643"/>
    </source>
</evidence>
<dbReference type="SUPFAM" id="SSF51395">
    <property type="entry name" value="FMN-linked oxidoreductases"/>
    <property type="match status" value="1"/>
</dbReference>
<dbReference type="InterPro" id="IPR050074">
    <property type="entry name" value="DHO_dehydrogenase"/>
</dbReference>
<feature type="binding site" evidence="11">
    <location>
        <position position="272"/>
    </location>
    <ligand>
        <name>FMN</name>
        <dbReference type="ChEBI" id="CHEBI:58210"/>
    </ligand>
</feature>
<feature type="binding site" evidence="11">
    <location>
        <position position="66"/>
    </location>
    <ligand>
        <name>substrate</name>
    </ligand>
</feature>
<feature type="active site" description="Nucleophile" evidence="11">
    <location>
        <position position="180"/>
    </location>
</feature>
<organism evidence="13 14">
    <name type="scientific">Chthonomonas calidirosea (strain DSM 23976 / ICMP 18418 / T49)</name>
    <dbReference type="NCBI Taxonomy" id="1303518"/>
    <lineage>
        <taxon>Bacteria</taxon>
        <taxon>Bacillati</taxon>
        <taxon>Armatimonadota</taxon>
        <taxon>Chthonomonadia</taxon>
        <taxon>Chthonomonadales</taxon>
        <taxon>Chthonomonadaceae</taxon>
        <taxon>Chthonomonas</taxon>
    </lineage>
</organism>
<dbReference type="NCBIfam" id="NF003652">
    <property type="entry name" value="PRK05286.2-5"/>
    <property type="match status" value="1"/>
</dbReference>
<dbReference type="Pfam" id="PF01180">
    <property type="entry name" value="DHO_dh"/>
    <property type="match status" value="1"/>
</dbReference>
<feature type="binding site" evidence="11">
    <location>
        <position position="251"/>
    </location>
    <ligand>
        <name>FMN</name>
        <dbReference type="ChEBI" id="CHEBI:58210"/>
    </ligand>
</feature>
<name>S0EY53_CHTCT</name>
<proteinExistence type="inferred from homology"/>
<comment type="function">
    <text evidence="1 11">Catalyzes the conversion of dihydroorotate to orotate with quinone as electron acceptor.</text>
</comment>
<keyword evidence="6 11" id="KW-0288">FMN</keyword>
<sequence length="361" mass="39278">MIYRRVLRPLLFAQDAESVHERTLALLARMGRLVRCRRPFTDPALSQEIAGIVFPNPVGLAAGCDKNALAIPIWPRLGFGFVEVGTVTAQPQPGNPKPRLFRLPQHKAILNRLGFNSDGADMVAYRLSLVQGGKGLPFPIGVNIGKTRNVQGKAATLDDYRASFRRLAPYASYIAVNVSSPNTPGLRQWQEKDRLRDLLALLKEESESLAVARGQRAVPLFVKVSPDMAPEDICDVAEVVLEQQIAGIIATNTTVAREGAFEGLTEEGGLSGPPLRERAVATLKRLYRATGGQVPIIGVGGIDSAEEAYQRIKAGASLVQIYTGLIYEGPFLPLRINQGLLWLLERDGFKHIGEAVGISSR</sequence>
<dbReference type="FunCoup" id="S0EY53">
    <property type="interactions" value="473"/>
</dbReference>
<dbReference type="PANTHER" id="PTHR48109">
    <property type="entry name" value="DIHYDROOROTATE DEHYDROGENASE (QUINONE), MITOCHONDRIAL-RELATED"/>
    <property type="match status" value="1"/>
</dbReference>
<dbReference type="GO" id="GO:0006207">
    <property type="term" value="P:'de novo' pyrimidine nucleobase biosynthetic process"/>
    <property type="evidence" value="ECO:0007669"/>
    <property type="project" value="UniProtKB-UniRule"/>
</dbReference>
<accession>S0EY53</accession>
<dbReference type="HAMAP" id="MF_00225">
    <property type="entry name" value="DHO_dh_type2"/>
    <property type="match status" value="1"/>
</dbReference>
<keyword evidence="8 11" id="KW-0560">Oxidoreductase</keyword>
<dbReference type="GO" id="GO:0005886">
    <property type="term" value="C:plasma membrane"/>
    <property type="evidence" value="ECO:0007669"/>
    <property type="project" value="UniProtKB-SubCell"/>
</dbReference>
<dbReference type="PANTHER" id="PTHR48109:SF4">
    <property type="entry name" value="DIHYDROOROTATE DEHYDROGENASE (QUINONE), MITOCHONDRIAL"/>
    <property type="match status" value="1"/>
</dbReference>
<feature type="binding site" evidence="11">
    <location>
        <begin position="62"/>
        <end position="66"/>
    </location>
    <ligand>
        <name>FMN</name>
        <dbReference type="ChEBI" id="CHEBI:58210"/>
    </ligand>
</feature>
<evidence type="ECO:0000256" key="3">
    <source>
        <dbReference type="ARBA" id="ARBA00005161"/>
    </source>
</evidence>
<evidence type="ECO:0000313" key="14">
    <source>
        <dbReference type="Proteomes" id="UP000014227"/>
    </source>
</evidence>
<dbReference type="GO" id="GO:0044205">
    <property type="term" value="P:'de novo' UMP biosynthetic process"/>
    <property type="evidence" value="ECO:0007669"/>
    <property type="project" value="UniProtKB-UniRule"/>
</dbReference>
<dbReference type="NCBIfam" id="TIGR01036">
    <property type="entry name" value="pyrD_sub2"/>
    <property type="match status" value="1"/>
</dbReference>
<feature type="binding site" evidence="11">
    <location>
        <position position="177"/>
    </location>
    <ligand>
        <name>FMN</name>
        <dbReference type="ChEBI" id="CHEBI:58210"/>
    </ligand>
</feature>
<evidence type="ECO:0000259" key="12">
    <source>
        <dbReference type="Pfam" id="PF01180"/>
    </source>
</evidence>
<dbReference type="InterPro" id="IPR005719">
    <property type="entry name" value="Dihydroorotate_DH_2"/>
</dbReference>
<evidence type="ECO:0000256" key="1">
    <source>
        <dbReference type="ARBA" id="ARBA00003125"/>
    </source>
</evidence>
<dbReference type="GO" id="GO:0005737">
    <property type="term" value="C:cytoplasm"/>
    <property type="evidence" value="ECO:0007669"/>
    <property type="project" value="InterPro"/>
</dbReference>
<dbReference type="Gene3D" id="3.20.20.70">
    <property type="entry name" value="Aldolase class I"/>
    <property type="match status" value="1"/>
</dbReference>
<dbReference type="eggNOG" id="COG0167">
    <property type="taxonomic scope" value="Bacteria"/>
</dbReference>
<evidence type="ECO:0000256" key="4">
    <source>
        <dbReference type="ARBA" id="ARBA00005359"/>
    </source>
</evidence>
<dbReference type="UniPathway" id="UPA00070">
    <property type="reaction ID" value="UER00946"/>
</dbReference>
<dbReference type="OrthoDB" id="9802377at2"/>
<protein>
    <recommendedName>
        <fullName evidence="11">Dihydroorotate dehydrogenase (quinone)</fullName>
        <ecNumber evidence="11">1.3.5.2</ecNumber>
    </recommendedName>
    <alternativeName>
        <fullName evidence="11">DHOdehase</fullName>
        <shortName evidence="11">DHOD</shortName>
        <shortName evidence="11">DHODase</shortName>
    </alternativeName>
    <alternativeName>
        <fullName evidence="11">Dihydroorotate oxidase</fullName>
    </alternativeName>
</protein>
<feature type="domain" description="Dihydroorotate dehydrogenase catalytic" evidence="12">
    <location>
        <begin position="45"/>
        <end position="341"/>
    </location>
</feature>
<evidence type="ECO:0000313" key="13">
    <source>
        <dbReference type="EMBL" id="CCW36484.1"/>
    </source>
</evidence>
<dbReference type="InterPro" id="IPR005720">
    <property type="entry name" value="Dihydroorotate_DH_cat"/>
</dbReference>
<evidence type="ECO:0000256" key="7">
    <source>
        <dbReference type="ARBA" id="ARBA00022975"/>
    </source>
</evidence>
<dbReference type="KEGG" id="ccz:CCALI_02694"/>
<keyword evidence="5 11" id="KW-0285">Flavoprotein</keyword>
<dbReference type="EC" id="1.3.5.2" evidence="11"/>
<reference evidence="14" key="1">
    <citation type="submission" date="2013-03" db="EMBL/GenBank/DDBJ databases">
        <title>Genome sequence of Chthonomonas calidirosea, the first sequenced genome from the Armatimonadetes phylum (formally candidate division OP10).</title>
        <authorList>
            <person name="Lee K.C.Y."/>
            <person name="Morgan X.C."/>
            <person name="Dunfield P.F."/>
            <person name="Tamas I."/>
            <person name="Houghton K.M."/>
            <person name="Vyssotski M."/>
            <person name="Ryan J.L.J."/>
            <person name="Lagutin K."/>
            <person name="McDonald I.R."/>
            <person name="Stott M.B."/>
        </authorList>
    </citation>
    <scope>NUCLEOTIDE SEQUENCE [LARGE SCALE GENOMIC DNA]</scope>
    <source>
        <strain evidence="14">DSM 23976 / ICMP 18418 / T49</strain>
    </source>
</reference>
<evidence type="ECO:0000256" key="8">
    <source>
        <dbReference type="ARBA" id="ARBA00023002"/>
    </source>
</evidence>
<dbReference type="AlphaFoldDB" id="S0EY53"/>
<keyword evidence="14" id="KW-1185">Reference proteome</keyword>
<dbReference type="STRING" id="454171.CP488_01397"/>
<evidence type="ECO:0000256" key="9">
    <source>
        <dbReference type="ARBA" id="ARBA00023136"/>
    </source>
</evidence>
<feature type="binding site" evidence="11">
    <location>
        <begin position="322"/>
        <end position="323"/>
    </location>
    <ligand>
        <name>FMN</name>
        <dbReference type="ChEBI" id="CHEBI:58210"/>
    </ligand>
</feature>
<dbReference type="HOGENOM" id="CLU_013640_2_0_0"/>
<evidence type="ECO:0000256" key="11">
    <source>
        <dbReference type="HAMAP-Rule" id="MF_00225"/>
    </source>
</evidence>
<dbReference type="CDD" id="cd04738">
    <property type="entry name" value="DHOD_2_like"/>
    <property type="match status" value="1"/>
</dbReference>
<dbReference type="NCBIfam" id="NF003645">
    <property type="entry name" value="PRK05286.1-2"/>
    <property type="match status" value="1"/>
</dbReference>
<comment type="subunit">
    <text evidence="11">Monomer.</text>
</comment>
<dbReference type="RefSeq" id="WP_016483993.1">
    <property type="nucleotide sequence ID" value="NC_021487.1"/>
</dbReference>
<dbReference type="GO" id="GO:0106430">
    <property type="term" value="F:dihydroorotate dehydrogenase (quinone) activity"/>
    <property type="evidence" value="ECO:0007669"/>
    <property type="project" value="UniProtKB-EC"/>
</dbReference>
<gene>
    <name evidence="11" type="primary">pyrD</name>
    <name evidence="13" type="ORF">CCALI_02694</name>
</gene>
<feature type="binding site" evidence="11">
    <location>
        <position position="177"/>
    </location>
    <ligand>
        <name>substrate</name>
    </ligand>
</feature>
<dbReference type="PATRIC" id="fig|1303518.3.peg.2796"/>
<evidence type="ECO:0000256" key="5">
    <source>
        <dbReference type="ARBA" id="ARBA00022630"/>
    </source>
</evidence>
<keyword evidence="7 11" id="KW-0665">Pyrimidine biosynthesis</keyword>
<evidence type="ECO:0000256" key="2">
    <source>
        <dbReference type="ARBA" id="ARBA00004370"/>
    </source>
</evidence>
<dbReference type="PROSITE" id="PS00912">
    <property type="entry name" value="DHODEHASE_2"/>
    <property type="match status" value="1"/>
</dbReference>
<feature type="binding site" evidence="11">
    <location>
        <position position="143"/>
    </location>
    <ligand>
        <name>FMN</name>
        <dbReference type="ChEBI" id="CHEBI:58210"/>
    </ligand>
</feature>
<comment type="catalytic activity">
    <reaction evidence="10 11">
        <text>(S)-dihydroorotate + a quinone = orotate + a quinol</text>
        <dbReference type="Rhea" id="RHEA:30187"/>
        <dbReference type="ChEBI" id="CHEBI:24646"/>
        <dbReference type="ChEBI" id="CHEBI:30839"/>
        <dbReference type="ChEBI" id="CHEBI:30864"/>
        <dbReference type="ChEBI" id="CHEBI:132124"/>
        <dbReference type="EC" id="1.3.5.2"/>
    </reaction>
</comment>
<evidence type="ECO:0000256" key="10">
    <source>
        <dbReference type="ARBA" id="ARBA00048639"/>
    </source>
</evidence>
<keyword evidence="11" id="KW-1003">Cell membrane</keyword>
<dbReference type="InParanoid" id="S0EY53"/>
<comment type="pathway">
    <text evidence="3 11">Pyrimidine metabolism; UMP biosynthesis via de novo pathway; orotate from (S)-dihydroorotate (quinone route): step 1/1.</text>
</comment>
<comment type="subcellular location">
    <subcellularLocation>
        <location evidence="11">Cell membrane</location>
        <topology evidence="11">Peripheral membrane protein</topology>
    </subcellularLocation>
    <subcellularLocation>
        <location evidence="2">Membrane</location>
    </subcellularLocation>
</comment>
<dbReference type="InterPro" id="IPR001295">
    <property type="entry name" value="Dihydroorotate_DH_CS"/>
</dbReference>
<feature type="binding site" evidence="11">
    <location>
        <position position="223"/>
    </location>
    <ligand>
        <name>FMN</name>
        <dbReference type="ChEBI" id="CHEBI:58210"/>
    </ligand>
</feature>
<dbReference type="EMBL" id="HF951689">
    <property type="protein sequence ID" value="CCW36484.1"/>
    <property type="molecule type" value="Genomic_DNA"/>
</dbReference>
<feature type="binding site" evidence="11">
    <location>
        <begin position="252"/>
        <end position="253"/>
    </location>
    <ligand>
        <name>substrate</name>
    </ligand>
</feature>
<keyword evidence="9 11" id="KW-0472">Membrane</keyword>
<feature type="binding site" evidence="11">
    <location>
        <position position="86"/>
    </location>
    <ligand>
        <name>FMN</name>
        <dbReference type="ChEBI" id="CHEBI:58210"/>
    </ligand>
</feature>
<comment type="similarity">
    <text evidence="4 11">Belongs to the dihydroorotate dehydrogenase family. Type 2 subfamily.</text>
</comment>
<feature type="binding site" evidence="11">
    <location>
        <position position="301"/>
    </location>
    <ligand>
        <name>FMN</name>
        <dbReference type="ChEBI" id="CHEBI:58210"/>
    </ligand>
</feature>
<comment type="cofactor">
    <cofactor evidence="11">
        <name>FMN</name>
        <dbReference type="ChEBI" id="CHEBI:58210"/>
    </cofactor>
    <text evidence="11">Binds 1 FMN per subunit.</text>
</comment>